<gene>
    <name evidence="2" type="ORF">BJ983_004920</name>
</gene>
<evidence type="ECO:0000259" key="1">
    <source>
        <dbReference type="Pfam" id="PF01593"/>
    </source>
</evidence>
<dbReference type="Pfam" id="PF01593">
    <property type="entry name" value="Amino_oxidase"/>
    <property type="match status" value="1"/>
</dbReference>
<dbReference type="EMBL" id="JACCBN010000001">
    <property type="protein sequence ID" value="NYD38818.1"/>
    <property type="molecule type" value="Genomic_DNA"/>
</dbReference>
<dbReference type="InterPro" id="IPR036188">
    <property type="entry name" value="FAD/NAD-bd_sf"/>
</dbReference>
<protein>
    <submittedName>
        <fullName evidence="2">Monoamine oxidase</fullName>
    </submittedName>
</protein>
<feature type="domain" description="Amine oxidase" evidence="1">
    <location>
        <begin position="50"/>
        <end position="298"/>
    </location>
</feature>
<dbReference type="Proteomes" id="UP000535890">
    <property type="component" value="Unassembled WGS sequence"/>
</dbReference>
<organism evidence="2 3">
    <name type="scientific">Actinomycetospora corticicola</name>
    <dbReference type="NCBI Taxonomy" id="663602"/>
    <lineage>
        <taxon>Bacteria</taxon>
        <taxon>Bacillati</taxon>
        <taxon>Actinomycetota</taxon>
        <taxon>Actinomycetes</taxon>
        <taxon>Pseudonocardiales</taxon>
        <taxon>Pseudonocardiaceae</taxon>
        <taxon>Actinomycetospora</taxon>
    </lineage>
</organism>
<dbReference type="GO" id="GO:0016491">
    <property type="term" value="F:oxidoreductase activity"/>
    <property type="evidence" value="ECO:0007669"/>
    <property type="project" value="InterPro"/>
</dbReference>
<dbReference type="Gene3D" id="3.50.50.60">
    <property type="entry name" value="FAD/NAD(P)-binding domain"/>
    <property type="match status" value="1"/>
</dbReference>
<dbReference type="InterPro" id="IPR002937">
    <property type="entry name" value="Amino_oxidase"/>
</dbReference>
<keyword evidence="3" id="KW-1185">Reference proteome</keyword>
<name>A0A7Y9E072_9PSEU</name>
<evidence type="ECO:0000313" key="2">
    <source>
        <dbReference type="EMBL" id="NYD38818.1"/>
    </source>
</evidence>
<dbReference type="RefSeq" id="WP_281376297.1">
    <property type="nucleotide sequence ID" value="NZ_BAABHP010000019.1"/>
</dbReference>
<reference evidence="2 3" key="1">
    <citation type="submission" date="2020-07" db="EMBL/GenBank/DDBJ databases">
        <title>Sequencing the genomes of 1000 actinobacteria strains.</title>
        <authorList>
            <person name="Klenk H.-P."/>
        </authorList>
    </citation>
    <scope>NUCLEOTIDE SEQUENCE [LARGE SCALE GENOMIC DNA]</scope>
    <source>
        <strain evidence="2 3">DSM 45772</strain>
    </source>
</reference>
<dbReference type="SUPFAM" id="SSF51905">
    <property type="entry name" value="FAD/NAD(P)-binding domain"/>
    <property type="match status" value="1"/>
</dbReference>
<evidence type="ECO:0000313" key="3">
    <source>
        <dbReference type="Proteomes" id="UP000535890"/>
    </source>
</evidence>
<accession>A0A7Y9E072</accession>
<comment type="caution">
    <text evidence="2">The sequence shown here is derived from an EMBL/GenBank/DDBJ whole genome shotgun (WGS) entry which is preliminary data.</text>
</comment>
<proteinExistence type="predicted"/>
<sequence length="305" mass="32513">MLLARPRDLGDLVSMRRFDGRSAAAGLTPAGADYLTAGPHEFLWGERSAELTAAMFALQLHVFTGELREVRGGIGRFVGAVAGDTPVRHHVEVTAVHPRADGVTVEVSTGLPVTARAAVLACPADRAAALWAEAPLPVRSHLASMDHSRIDYVYLRTRTPLELRAEGRPVGMEVVTTPEVGGSTLGGVYVANAWADEGGLLLVTAARAAQAANLSDDELADRLQTDVEKLHPEVVGQVTERVVMRHHPYTPTFRPGSVLRLEQARAHLPHGRIDLAGDHMAAPWVEGAIRSGEQAAARTGAALRA</sequence>
<dbReference type="AlphaFoldDB" id="A0A7Y9E072"/>